<reference evidence="1 2" key="1">
    <citation type="submission" date="2019-05" db="EMBL/GenBank/DDBJ databases">
        <title>Emergence of the Ug99 lineage of the wheat stem rust pathogen through somatic hybridization.</title>
        <authorList>
            <person name="Li F."/>
            <person name="Upadhyaya N.M."/>
            <person name="Sperschneider J."/>
            <person name="Matny O."/>
            <person name="Nguyen-Phuc H."/>
            <person name="Mago R."/>
            <person name="Raley C."/>
            <person name="Miller M.E."/>
            <person name="Silverstein K.A.T."/>
            <person name="Henningsen E."/>
            <person name="Hirsch C.D."/>
            <person name="Visser B."/>
            <person name="Pretorius Z.A."/>
            <person name="Steffenson B.J."/>
            <person name="Schwessinger B."/>
            <person name="Dodds P.N."/>
            <person name="Figueroa M."/>
        </authorList>
    </citation>
    <scope>NUCLEOTIDE SEQUENCE [LARGE SCALE GENOMIC DNA]</scope>
    <source>
        <strain evidence="1">21-0</strain>
    </source>
</reference>
<dbReference type="Proteomes" id="UP000324748">
    <property type="component" value="Unassembled WGS sequence"/>
</dbReference>
<dbReference type="AlphaFoldDB" id="A0A5B0M4D2"/>
<name>A0A5B0M4D2_PUCGR</name>
<proteinExistence type="predicted"/>
<accession>A0A5B0M4D2</accession>
<evidence type="ECO:0000313" key="2">
    <source>
        <dbReference type="Proteomes" id="UP000324748"/>
    </source>
</evidence>
<organism evidence="1 2">
    <name type="scientific">Puccinia graminis f. sp. tritici</name>
    <dbReference type="NCBI Taxonomy" id="56615"/>
    <lineage>
        <taxon>Eukaryota</taxon>
        <taxon>Fungi</taxon>
        <taxon>Dikarya</taxon>
        <taxon>Basidiomycota</taxon>
        <taxon>Pucciniomycotina</taxon>
        <taxon>Pucciniomycetes</taxon>
        <taxon>Pucciniales</taxon>
        <taxon>Pucciniaceae</taxon>
        <taxon>Puccinia</taxon>
    </lineage>
</organism>
<comment type="caution">
    <text evidence="1">The sequence shown here is derived from an EMBL/GenBank/DDBJ whole genome shotgun (WGS) entry which is preliminary data.</text>
</comment>
<evidence type="ECO:0000313" key="1">
    <source>
        <dbReference type="EMBL" id="KAA1071642.1"/>
    </source>
</evidence>
<dbReference type="EMBL" id="VSWC01000170">
    <property type="protein sequence ID" value="KAA1071642.1"/>
    <property type="molecule type" value="Genomic_DNA"/>
</dbReference>
<keyword evidence="2" id="KW-1185">Reference proteome</keyword>
<gene>
    <name evidence="1" type="ORF">PGT21_013790</name>
</gene>
<sequence>MYGLGWKQHSFAPYSVCRSPVTGVTGPGPIGNGVCSLSAVDPPVRSALRLLVRPLLELRHLTGNQSATATLFVLEGFVLFFAAGTSSRLTNTATLSNCHFPASRFGYVTTRPLQPFVPSILTPLNSCILTRLPLNSSDLHFPASRFDSGPTRPPVLLDLRFDCAVLPNFATARPTRLSISTALVLGEFVLFWLQKLSTSFLLLLLYRPMLALSSIRD</sequence>
<protein>
    <submittedName>
        <fullName evidence="1">Uncharacterized protein</fullName>
    </submittedName>
</protein>